<comment type="caution">
    <text evidence="1">The sequence shown here is derived from an EMBL/GenBank/DDBJ whole genome shotgun (WGS) entry which is preliminary data.</text>
</comment>
<sequence>MSLLFDARLKEFSERLPDGNCVLFTSQHASLRRYFKDAPVTIVHQGEVDVQVLIKESAMMLTGLF</sequence>
<evidence type="ECO:0000313" key="2">
    <source>
        <dbReference type="Proteomes" id="UP000236990"/>
    </source>
</evidence>
<dbReference type="Proteomes" id="UP000236990">
    <property type="component" value="Unassembled WGS sequence"/>
</dbReference>
<dbReference type="EMBL" id="NKCZ01000100">
    <property type="protein sequence ID" value="POD85068.1"/>
    <property type="molecule type" value="Genomic_DNA"/>
</dbReference>
<name>A0A2S3U641_LACPN</name>
<gene>
    <name evidence="1" type="ORF">S101258_01598</name>
</gene>
<accession>A0A2S3U641</accession>
<proteinExistence type="predicted"/>
<protein>
    <submittedName>
        <fullName evidence="1">Uncharacterized protein</fullName>
    </submittedName>
</protein>
<dbReference type="AlphaFoldDB" id="A0A2S3U641"/>
<reference evidence="1 2" key="1">
    <citation type="submission" date="2017-06" db="EMBL/GenBank/DDBJ databases">
        <title>Genome sequence of Lactobacillus plantarum subsp. plantarum strain SRCM101258.</title>
        <authorList>
            <person name="Cho S.H."/>
        </authorList>
    </citation>
    <scope>NUCLEOTIDE SEQUENCE [LARGE SCALE GENOMIC DNA]</scope>
    <source>
        <strain evidence="1 2">SRCM101258</strain>
    </source>
</reference>
<organism evidence="1 2">
    <name type="scientific">Lactiplantibacillus plantarum subsp. plantarum</name>
    <dbReference type="NCBI Taxonomy" id="337330"/>
    <lineage>
        <taxon>Bacteria</taxon>
        <taxon>Bacillati</taxon>
        <taxon>Bacillota</taxon>
        <taxon>Bacilli</taxon>
        <taxon>Lactobacillales</taxon>
        <taxon>Lactobacillaceae</taxon>
        <taxon>Lactiplantibacillus</taxon>
    </lineage>
</organism>
<evidence type="ECO:0000313" key="1">
    <source>
        <dbReference type="EMBL" id="POD85068.1"/>
    </source>
</evidence>